<feature type="chain" id="PRO_5011916068" evidence="1">
    <location>
        <begin position="28"/>
        <end position="99"/>
    </location>
</feature>
<evidence type="ECO:0000313" key="2">
    <source>
        <dbReference type="EMBL" id="PAA64443.1"/>
    </source>
</evidence>
<dbReference type="Proteomes" id="UP000215902">
    <property type="component" value="Unassembled WGS sequence"/>
</dbReference>
<keyword evidence="5" id="KW-1185">Reference proteome</keyword>
<dbReference type="EMBL" id="NIVC01000218">
    <property type="protein sequence ID" value="PAA87746.1"/>
    <property type="molecule type" value="Genomic_DNA"/>
</dbReference>
<feature type="signal peptide" evidence="1">
    <location>
        <begin position="1"/>
        <end position="27"/>
    </location>
</feature>
<sequence length="99" mass="11133">MSPSSFKLVSSLLFLGLLCVSVSKVTAKCSSKIYTADDCPEFSNEGAEYLAYMCKIWRYRCLRRGKYVLDASCSDCVQSAYTACDRGQAPDSSRFEYCW</sequence>
<evidence type="ECO:0000256" key="1">
    <source>
        <dbReference type="SAM" id="SignalP"/>
    </source>
</evidence>
<accession>A0A267ESB9</accession>
<evidence type="ECO:0000313" key="3">
    <source>
        <dbReference type="EMBL" id="PAA84746.1"/>
    </source>
</evidence>
<proteinExistence type="predicted"/>
<dbReference type="AlphaFoldDB" id="A0A267ESB9"/>
<keyword evidence="1" id="KW-0732">Signal</keyword>
<evidence type="ECO:0000313" key="4">
    <source>
        <dbReference type="EMBL" id="PAA87746.1"/>
    </source>
</evidence>
<name>A0A267ESB9_9PLAT</name>
<organism evidence="2 5">
    <name type="scientific">Macrostomum lignano</name>
    <dbReference type="NCBI Taxonomy" id="282301"/>
    <lineage>
        <taxon>Eukaryota</taxon>
        <taxon>Metazoa</taxon>
        <taxon>Spiralia</taxon>
        <taxon>Lophotrochozoa</taxon>
        <taxon>Platyhelminthes</taxon>
        <taxon>Rhabditophora</taxon>
        <taxon>Macrostomorpha</taxon>
        <taxon>Macrostomida</taxon>
        <taxon>Macrostomidae</taxon>
        <taxon>Macrostomum</taxon>
    </lineage>
</organism>
<comment type="caution">
    <text evidence="2">The sequence shown here is derived from an EMBL/GenBank/DDBJ whole genome shotgun (WGS) entry which is preliminary data.</text>
</comment>
<dbReference type="EMBL" id="NIVC01000363">
    <property type="protein sequence ID" value="PAA84746.1"/>
    <property type="molecule type" value="Genomic_DNA"/>
</dbReference>
<reference evidence="2 5" key="1">
    <citation type="submission" date="2017-06" db="EMBL/GenBank/DDBJ databases">
        <title>A platform for efficient transgenesis in Macrostomum lignano, a flatworm model organism for stem cell research.</title>
        <authorList>
            <person name="Berezikov E."/>
        </authorList>
    </citation>
    <scope>NUCLEOTIDE SEQUENCE [LARGE SCALE GENOMIC DNA]</scope>
    <source>
        <strain evidence="2">DV1</strain>
        <tissue evidence="2">Whole organism</tissue>
    </source>
</reference>
<gene>
    <name evidence="2" type="ORF">BOX15_Mlig028384g1</name>
    <name evidence="4" type="ORF">BOX15_Mlig028384g2</name>
    <name evidence="3" type="ORF">BOX15_Mlig028384g3</name>
</gene>
<dbReference type="EMBL" id="NIVC01001750">
    <property type="protein sequence ID" value="PAA64443.1"/>
    <property type="molecule type" value="Genomic_DNA"/>
</dbReference>
<protein>
    <submittedName>
        <fullName evidence="2">Uncharacterized protein</fullName>
    </submittedName>
</protein>
<evidence type="ECO:0000313" key="5">
    <source>
        <dbReference type="Proteomes" id="UP000215902"/>
    </source>
</evidence>